<protein>
    <submittedName>
        <fullName evidence="1">Uncharacterized protein</fullName>
    </submittedName>
</protein>
<organism evidence="1 2">
    <name type="scientific">Dreissena polymorpha</name>
    <name type="common">Zebra mussel</name>
    <name type="synonym">Mytilus polymorpha</name>
    <dbReference type="NCBI Taxonomy" id="45954"/>
    <lineage>
        <taxon>Eukaryota</taxon>
        <taxon>Metazoa</taxon>
        <taxon>Spiralia</taxon>
        <taxon>Lophotrochozoa</taxon>
        <taxon>Mollusca</taxon>
        <taxon>Bivalvia</taxon>
        <taxon>Autobranchia</taxon>
        <taxon>Heteroconchia</taxon>
        <taxon>Euheterodonta</taxon>
        <taxon>Imparidentia</taxon>
        <taxon>Neoheterodontei</taxon>
        <taxon>Myida</taxon>
        <taxon>Dreissenoidea</taxon>
        <taxon>Dreissenidae</taxon>
        <taxon>Dreissena</taxon>
    </lineage>
</organism>
<accession>A0A9D4MFC3</accession>
<reference evidence="1" key="2">
    <citation type="submission" date="2020-11" db="EMBL/GenBank/DDBJ databases">
        <authorList>
            <person name="McCartney M.A."/>
            <person name="Auch B."/>
            <person name="Kono T."/>
            <person name="Mallez S."/>
            <person name="Becker A."/>
            <person name="Gohl D.M."/>
            <person name="Silverstein K.A.T."/>
            <person name="Koren S."/>
            <person name="Bechman K.B."/>
            <person name="Herman A."/>
            <person name="Abrahante J.E."/>
            <person name="Garbe J."/>
        </authorList>
    </citation>
    <scope>NUCLEOTIDE SEQUENCE</scope>
    <source>
        <strain evidence="1">Duluth1</strain>
        <tissue evidence="1">Whole animal</tissue>
    </source>
</reference>
<proteinExistence type="predicted"/>
<comment type="caution">
    <text evidence="1">The sequence shown here is derived from an EMBL/GenBank/DDBJ whole genome shotgun (WGS) entry which is preliminary data.</text>
</comment>
<keyword evidence="2" id="KW-1185">Reference proteome</keyword>
<sequence length="73" mass="8022">MRDKRELSYNNGKRNTHSINVIQDRRDALSDDNILDDPGTFPVCSQCCNGSLCNQGGCGANRKLCGGYKALSR</sequence>
<dbReference type="Proteomes" id="UP000828390">
    <property type="component" value="Unassembled WGS sequence"/>
</dbReference>
<gene>
    <name evidence="1" type="ORF">DPMN_038381</name>
</gene>
<reference evidence="1" key="1">
    <citation type="journal article" date="2019" name="bioRxiv">
        <title>The Genome of the Zebra Mussel, Dreissena polymorpha: A Resource for Invasive Species Research.</title>
        <authorList>
            <person name="McCartney M.A."/>
            <person name="Auch B."/>
            <person name="Kono T."/>
            <person name="Mallez S."/>
            <person name="Zhang Y."/>
            <person name="Obille A."/>
            <person name="Becker A."/>
            <person name="Abrahante J.E."/>
            <person name="Garbe J."/>
            <person name="Badalamenti J.P."/>
            <person name="Herman A."/>
            <person name="Mangelson H."/>
            <person name="Liachko I."/>
            <person name="Sullivan S."/>
            <person name="Sone E.D."/>
            <person name="Koren S."/>
            <person name="Silverstein K.A.T."/>
            <person name="Beckman K.B."/>
            <person name="Gohl D.M."/>
        </authorList>
    </citation>
    <scope>NUCLEOTIDE SEQUENCE</scope>
    <source>
        <strain evidence="1">Duluth1</strain>
        <tissue evidence="1">Whole animal</tissue>
    </source>
</reference>
<dbReference type="EMBL" id="JAIWYP010000002">
    <property type="protein sequence ID" value="KAH3875119.1"/>
    <property type="molecule type" value="Genomic_DNA"/>
</dbReference>
<evidence type="ECO:0000313" key="2">
    <source>
        <dbReference type="Proteomes" id="UP000828390"/>
    </source>
</evidence>
<name>A0A9D4MFC3_DREPO</name>
<evidence type="ECO:0000313" key="1">
    <source>
        <dbReference type="EMBL" id="KAH3875119.1"/>
    </source>
</evidence>
<dbReference type="AlphaFoldDB" id="A0A9D4MFC3"/>